<evidence type="ECO:0000256" key="1">
    <source>
        <dbReference type="ARBA" id="ARBA00001947"/>
    </source>
</evidence>
<evidence type="ECO:0000313" key="13">
    <source>
        <dbReference type="EMBL" id="SHI80598.1"/>
    </source>
</evidence>
<feature type="non-terminal residue" evidence="13">
    <location>
        <position position="1164"/>
    </location>
</feature>
<evidence type="ECO:0000256" key="6">
    <source>
        <dbReference type="ARBA" id="ARBA00023049"/>
    </source>
</evidence>
<dbReference type="GO" id="GO:0006508">
    <property type="term" value="P:proteolysis"/>
    <property type="evidence" value="ECO:0007669"/>
    <property type="project" value="UniProtKB-KW"/>
</dbReference>
<evidence type="ECO:0000256" key="4">
    <source>
        <dbReference type="ARBA" id="ARBA00022801"/>
    </source>
</evidence>
<dbReference type="Proteomes" id="UP000184396">
    <property type="component" value="Unassembled WGS sequence"/>
</dbReference>
<dbReference type="Pfam" id="PF00041">
    <property type="entry name" value="fn3"/>
    <property type="match status" value="1"/>
</dbReference>
<gene>
    <name evidence="13" type="ORF">SAMN05216261_1786</name>
</gene>
<dbReference type="Gene3D" id="2.60.40.10">
    <property type="entry name" value="Immunoglobulins"/>
    <property type="match status" value="1"/>
</dbReference>
<feature type="chain" id="PRO_5012048024" evidence="9">
    <location>
        <begin position="21"/>
        <end position="1164"/>
    </location>
</feature>
<comment type="caution">
    <text evidence="7">Lacks conserved residue(s) required for the propagation of feature annotation.</text>
</comment>
<dbReference type="InterPro" id="IPR000998">
    <property type="entry name" value="MAM_dom"/>
</dbReference>
<evidence type="ECO:0000256" key="2">
    <source>
        <dbReference type="ARBA" id="ARBA00005988"/>
    </source>
</evidence>
<dbReference type="EMBL" id="FQYK01000004">
    <property type="protein sequence ID" value="SHI80598.1"/>
    <property type="molecule type" value="Genomic_DNA"/>
</dbReference>
<dbReference type="RefSeq" id="WP_083588501.1">
    <property type="nucleotide sequence ID" value="NZ_FQYK01000004.1"/>
</dbReference>
<dbReference type="SUPFAM" id="SSF53187">
    <property type="entry name" value="Zn-dependent exopeptidases"/>
    <property type="match status" value="1"/>
</dbReference>
<dbReference type="GO" id="GO:0004181">
    <property type="term" value="F:metallocarboxypeptidase activity"/>
    <property type="evidence" value="ECO:0007669"/>
    <property type="project" value="InterPro"/>
</dbReference>
<sequence>MKKITLLGLMLILIAQFSFSQNLNQTAKRIAVPNPSTTTLQNIQKAGIDLSCGPKFVNNNLVMELSDSELKVLQKNGITYNVLIDDLYQYYEERNAIELPKAQAALQAEKLKTIQNRALAAKTLSKKSSLIDNPAQHDDCDEIDWATPTNFKLGASFGGALTLSEAYAELDLMRTLYPNLISVRTDASPTNQTTHGNSTGGTTWSGQTVYYVRISDNPDIDEPNEPETLITGAMHAREISSVMNTFYFMWYILENYSTDPFIKNIVDNHEIYVMPISNPDGYRWNEVIAPGGNGLQRKNLRPGVADNGTTDLNNNVRGVDLNRNFNYYWGWDNTGSSGTTSSNTYRGPSAGSEPETQIVQDFITSHDIKVAVNHHGGLNSIVTSSYNGESTAADSGREDEYAKICHDLTQYNRYIYGSAPNTLYEANGDINDWMLGGPSVTSGTPSQTSSGSGKDVLAFAPENGDDFWPSTTLITEISRRAMRMNFLSVLYSGKFAKFHDLNTSDISNTSGNFTFGIEYLGKTYNDITLTVTPVSSNITSLTSPAVQTGWSKLEQRNLTVPYTLDASIQPNDEIEFQITLSNNDFIIYRANYVKYFQQDVLFQDNDTNISNWTASGGSWGTTGDSYIGSVAITDSPSGAYTNNENKTLTLNSSIDLSSSSHSLVQFYAKWDLERNYDMVQFEASIDGGTNWSALCGKYNKPAATSLTNFHLNKTTDTHQSSNGNTVYDGDSMDKWVMEEILINNDDNSFLTGQSNVQFRFRFKTDSSNREDDLTTTFDGFIFDDFKILSFPIPCDNTNPPANITADTTTTALSAIIDWDNIPSATYDLKYRVIGAPSWTEYTNITTNTYTINSLVDGTNYEVQVRTRCNIATSVYSASINFTATNPPPCSGTLISTFPYNESFENSLGDWTQDTGDNFNWSFGTTSGTPSGSTGPSGPSDGTYFLYTEADNGGDFQTAIINSPCFNLTNQTNAMFSFDYHMYGSQLGSISLEASTNDGSSWVEIQRFDGEQQTSSSAAWKTHTEDLSAYEGGYVRLRIIGTLGNINGQARSDIGIDKIGLTSTNGVTTWYQDLDSDTYGNPAVSQVAASQPVGYVADNTDCDDTDANINPTTVWYLGVDNDSDGYFGSQLTATQCTNPGGYSTTAPTIDDCDDTDANINPTTVW</sequence>
<dbReference type="STRING" id="1178825.SAMN05216261_1786"/>
<dbReference type="Pfam" id="PF00629">
    <property type="entry name" value="MAM"/>
    <property type="match status" value="1"/>
</dbReference>
<dbReference type="GO" id="GO:0008270">
    <property type="term" value="F:zinc ion binding"/>
    <property type="evidence" value="ECO:0007669"/>
    <property type="project" value="InterPro"/>
</dbReference>
<dbReference type="Pfam" id="PF00246">
    <property type="entry name" value="Peptidase_M14"/>
    <property type="match status" value="1"/>
</dbReference>
<dbReference type="InterPro" id="IPR000834">
    <property type="entry name" value="Peptidase_M14"/>
</dbReference>
<proteinExistence type="inferred from homology"/>
<feature type="domain" description="Peptidase M14" evidence="12">
    <location>
        <begin position="159"/>
        <end position="496"/>
    </location>
</feature>
<keyword evidence="6" id="KW-0482">Metalloprotease</keyword>
<feature type="domain" description="MAM" evidence="10">
    <location>
        <begin position="899"/>
        <end position="1068"/>
    </location>
</feature>
<reference evidence="13 14" key="1">
    <citation type="submission" date="2016-11" db="EMBL/GenBank/DDBJ databases">
        <authorList>
            <person name="Jaros S."/>
            <person name="Januszkiewicz K."/>
            <person name="Wedrychowicz H."/>
        </authorList>
    </citation>
    <scope>NUCLEOTIDE SEQUENCE [LARGE SCALE GENOMIC DNA]</scope>
    <source>
        <strain evidence="13 14">CGMCC 1.12213</strain>
    </source>
</reference>
<evidence type="ECO:0000256" key="8">
    <source>
        <dbReference type="SAM" id="MobiDB-lite"/>
    </source>
</evidence>
<dbReference type="AlphaFoldDB" id="A0A1M6E5P9"/>
<comment type="cofactor">
    <cofactor evidence="1">
        <name>Zn(2+)</name>
        <dbReference type="ChEBI" id="CHEBI:29105"/>
    </cofactor>
</comment>
<dbReference type="SMART" id="SM00631">
    <property type="entry name" value="Zn_pept"/>
    <property type="match status" value="1"/>
</dbReference>
<name>A0A1M6E5P9_9FLAO</name>
<dbReference type="PANTHER" id="PTHR11705:SF143">
    <property type="entry name" value="SLL0236 PROTEIN"/>
    <property type="match status" value="1"/>
</dbReference>
<dbReference type="GO" id="GO:0005975">
    <property type="term" value="P:carbohydrate metabolic process"/>
    <property type="evidence" value="ECO:0007669"/>
    <property type="project" value="UniProtKB-ARBA"/>
</dbReference>
<evidence type="ECO:0000256" key="3">
    <source>
        <dbReference type="ARBA" id="ARBA00022670"/>
    </source>
</evidence>
<dbReference type="CDD" id="cd06263">
    <property type="entry name" value="MAM"/>
    <property type="match status" value="1"/>
</dbReference>
<organism evidence="13 14">
    <name type="scientific">Algibacter luteus</name>
    <dbReference type="NCBI Taxonomy" id="1178825"/>
    <lineage>
        <taxon>Bacteria</taxon>
        <taxon>Pseudomonadati</taxon>
        <taxon>Bacteroidota</taxon>
        <taxon>Flavobacteriia</taxon>
        <taxon>Flavobacteriales</taxon>
        <taxon>Flavobacteriaceae</taxon>
        <taxon>Algibacter</taxon>
    </lineage>
</organism>
<dbReference type="GO" id="GO:0005615">
    <property type="term" value="C:extracellular space"/>
    <property type="evidence" value="ECO:0007669"/>
    <property type="project" value="TreeGrafter"/>
</dbReference>
<dbReference type="CDD" id="cd03859">
    <property type="entry name" value="M14_CPT"/>
    <property type="match status" value="1"/>
</dbReference>
<dbReference type="InterPro" id="IPR003961">
    <property type="entry name" value="FN3_dom"/>
</dbReference>
<protein>
    <submittedName>
        <fullName evidence="13">Fibronectin type III domain-containing protein</fullName>
    </submittedName>
</protein>
<dbReference type="Gene3D" id="2.60.120.200">
    <property type="match status" value="1"/>
</dbReference>
<dbReference type="Gene3D" id="3.40.630.10">
    <property type="entry name" value="Zn peptidases"/>
    <property type="match status" value="1"/>
</dbReference>
<keyword evidence="14" id="KW-1185">Reference proteome</keyword>
<dbReference type="PROSITE" id="PS50060">
    <property type="entry name" value="MAM_2"/>
    <property type="match status" value="1"/>
</dbReference>
<keyword evidence="9" id="KW-0732">Signal</keyword>
<dbReference type="InterPro" id="IPR013320">
    <property type="entry name" value="ConA-like_dom_sf"/>
</dbReference>
<dbReference type="eggNOG" id="COG2866">
    <property type="taxonomic scope" value="Bacteria"/>
</dbReference>
<evidence type="ECO:0000259" key="11">
    <source>
        <dbReference type="PROSITE" id="PS50853"/>
    </source>
</evidence>
<feature type="region of interest" description="Disordered" evidence="8">
    <location>
        <begin position="921"/>
        <end position="940"/>
    </location>
</feature>
<dbReference type="PROSITE" id="PS50853">
    <property type="entry name" value="FN3"/>
    <property type="match status" value="1"/>
</dbReference>
<evidence type="ECO:0000256" key="5">
    <source>
        <dbReference type="ARBA" id="ARBA00022833"/>
    </source>
</evidence>
<evidence type="ECO:0000256" key="7">
    <source>
        <dbReference type="PROSITE-ProRule" id="PRU01379"/>
    </source>
</evidence>
<feature type="signal peptide" evidence="9">
    <location>
        <begin position="1"/>
        <end position="20"/>
    </location>
</feature>
<dbReference type="eggNOG" id="COG3209">
    <property type="taxonomic scope" value="Bacteria"/>
</dbReference>
<dbReference type="SMART" id="SM00137">
    <property type="entry name" value="MAM"/>
    <property type="match status" value="1"/>
</dbReference>
<dbReference type="PROSITE" id="PS52035">
    <property type="entry name" value="PEPTIDASE_M14"/>
    <property type="match status" value="1"/>
</dbReference>
<accession>A0A1M6E5P9</accession>
<keyword evidence="3" id="KW-0645">Protease</keyword>
<dbReference type="PANTHER" id="PTHR11705">
    <property type="entry name" value="PROTEASE FAMILY M14 CARBOXYPEPTIDASE A,B"/>
    <property type="match status" value="1"/>
</dbReference>
<dbReference type="SUPFAM" id="SSF49265">
    <property type="entry name" value="Fibronectin type III"/>
    <property type="match status" value="1"/>
</dbReference>
<dbReference type="CDD" id="cd00063">
    <property type="entry name" value="FN3"/>
    <property type="match status" value="1"/>
</dbReference>
<keyword evidence="5" id="KW-0862">Zinc</keyword>
<evidence type="ECO:0000259" key="12">
    <source>
        <dbReference type="PROSITE" id="PS52035"/>
    </source>
</evidence>
<feature type="compositionally biased region" description="Low complexity" evidence="8">
    <location>
        <begin position="923"/>
        <end position="940"/>
    </location>
</feature>
<evidence type="ECO:0000256" key="9">
    <source>
        <dbReference type="SAM" id="SignalP"/>
    </source>
</evidence>
<dbReference type="InterPro" id="IPR033810">
    <property type="entry name" value="Carboxypeptidase_T"/>
</dbReference>
<evidence type="ECO:0000313" key="14">
    <source>
        <dbReference type="Proteomes" id="UP000184396"/>
    </source>
</evidence>
<dbReference type="SUPFAM" id="SSF49899">
    <property type="entry name" value="Concanavalin A-like lectins/glucanases"/>
    <property type="match status" value="1"/>
</dbReference>
<dbReference type="GO" id="GO:0004553">
    <property type="term" value="F:hydrolase activity, hydrolyzing O-glycosyl compounds"/>
    <property type="evidence" value="ECO:0007669"/>
    <property type="project" value="UniProtKB-ARBA"/>
</dbReference>
<dbReference type="GO" id="GO:0016020">
    <property type="term" value="C:membrane"/>
    <property type="evidence" value="ECO:0007669"/>
    <property type="project" value="InterPro"/>
</dbReference>
<dbReference type="InterPro" id="IPR013783">
    <property type="entry name" value="Ig-like_fold"/>
</dbReference>
<evidence type="ECO:0000259" key="10">
    <source>
        <dbReference type="PROSITE" id="PS50060"/>
    </source>
</evidence>
<dbReference type="InterPro" id="IPR036116">
    <property type="entry name" value="FN3_sf"/>
</dbReference>
<comment type="similarity">
    <text evidence="2 7">Belongs to the peptidase M14 family.</text>
</comment>
<feature type="domain" description="Fibronectin type-III" evidence="11">
    <location>
        <begin position="799"/>
        <end position="887"/>
    </location>
</feature>
<keyword evidence="4" id="KW-0378">Hydrolase</keyword>